<keyword evidence="1" id="KW-0472">Membrane</keyword>
<name>A0AAX2KUZ6_ENTFL</name>
<keyword evidence="1" id="KW-1133">Transmembrane helix</keyword>
<dbReference type="RefSeq" id="WP_115325664.1">
    <property type="nucleotide sequence ID" value="NZ_UGIX01000009.1"/>
</dbReference>
<sequence length="72" mass="8069">MKEDKIHVLSLFISSIVLFLITIIFHEIAIGLVIALICFPISNSIAKKGSVAKFSKKSILVVKLRKKTERTE</sequence>
<accession>A0AAX2KUZ6</accession>
<evidence type="ECO:0000313" key="3">
    <source>
        <dbReference type="Proteomes" id="UP000254396"/>
    </source>
</evidence>
<dbReference type="EMBL" id="UGIX01000009">
    <property type="protein sequence ID" value="STQ83232.1"/>
    <property type="molecule type" value="Genomic_DNA"/>
</dbReference>
<evidence type="ECO:0000256" key="1">
    <source>
        <dbReference type="SAM" id="Phobius"/>
    </source>
</evidence>
<comment type="caution">
    <text evidence="2">The sequence shown here is derived from an EMBL/GenBank/DDBJ whole genome shotgun (WGS) entry which is preliminary data.</text>
</comment>
<protein>
    <submittedName>
        <fullName evidence="2">Uncharacterized protein</fullName>
    </submittedName>
</protein>
<proteinExistence type="predicted"/>
<organism evidence="2 3">
    <name type="scientific">Enterococcus faecalis</name>
    <name type="common">Streptococcus faecalis</name>
    <dbReference type="NCBI Taxonomy" id="1351"/>
    <lineage>
        <taxon>Bacteria</taxon>
        <taxon>Bacillati</taxon>
        <taxon>Bacillota</taxon>
        <taxon>Bacilli</taxon>
        <taxon>Lactobacillales</taxon>
        <taxon>Enterococcaceae</taxon>
        <taxon>Enterococcus</taxon>
    </lineage>
</organism>
<reference evidence="2 3" key="1">
    <citation type="submission" date="2018-06" db="EMBL/GenBank/DDBJ databases">
        <authorList>
            <consortium name="Pathogen Informatics"/>
            <person name="Doyle S."/>
        </authorList>
    </citation>
    <scope>NUCLEOTIDE SEQUENCE [LARGE SCALE GENOMIC DNA]</scope>
    <source>
        <strain evidence="2 3">NCTC13379</strain>
    </source>
</reference>
<feature type="transmembrane region" description="Helical" evidence="1">
    <location>
        <begin position="6"/>
        <end position="39"/>
    </location>
</feature>
<gene>
    <name evidence="2" type="ORF">NCTC13379_03680</name>
</gene>
<dbReference type="Proteomes" id="UP000254396">
    <property type="component" value="Unassembled WGS sequence"/>
</dbReference>
<evidence type="ECO:0000313" key="2">
    <source>
        <dbReference type="EMBL" id="STQ83232.1"/>
    </source>
</evidence>
<dbReference type="AlphaFoldDB" id="A0AAX2KUZ6"/>
<keyword evidence="1" id="KW-0812">Transmembrane</keyword>